<dbReference type="SMART" id="SM00182">
    <property type="entry name" value="CULLIN"/>
    <property type="match status" value="1"/>
</dbReference>
<dbReference type="InterPro" id="IPR036388">
    <property type="entry name" value="WH-like_DNA-bd_sf"/>
</dbReference>
<dbReference type="SMART" id="SM01013">
    <property type="entry name" value="APC2"/>
    <property type="match status" value="1"/>
</dbReference>
<dbReference type="Pfam" id="PF08672">
    <property type="entry name" value="ANAPC2"/>
    <property type="match status" value="1"/>
</dbReference>
<dbReference type="Pfam" id="PF25773">
    <property type="entry name" value="TPR_ANAPC2"/>
    <property type="match status" value="1"/>
</dbReference>
<dbReference type="InterPro" id="IPR036317">
    <property type="entry name" value="Cullin_homology_sf"/>
</dbReference>
<sequence length="787" mass="86666">MVTIMAEAGTLKAWQSFVQSTDKELEASQQATEQQATAELTSAIQKLCAAGLAELAGFHFLQRAQDTVQDPHIKHFWERLIPHSPSKAETDEWSSTFTSGLQELVIVLKRHCQLVELLSRQLLANRAAAAEPLPASLIGLAANYRRSVGAAFSSSAPASLAGILEQHYSNCLKDFSNAHRNQEDGEGELPDSAEEMMGIAYVKRLQTVTTALELLGLEEEAAAACMSAVGRHVRQHLKTTMQASFSCSILDPALAYVDAVPLPFLQMAQLNVAGARKQVELWSAMLGYFVYDTVGAMRIAQFFDMVVDWPDSLPALRDVKECLAHTNLQPHFITSFRIATQQRLLHAGAATLDILTQYVNTIKALKEVDPRGMLLNAVGEPIKAYLRGRPDTIRCIVHSLTDDNADDSLFGELTQPADEEGDGSDDDVEDWDELQAALQWKPDPVEVGMIDSKGRERSLDIISMLVGVYGSKELFINEYRSLLADKLLAKTDYDCDREIRTLELLKLRFGEANLHNCEVMLKDVADSKRVNGNIRNMPRQAMSPLRRQHPEAPLTTTSATIISALFWPTLPEEKFTVPTEVQEQLDAYAARFFVLKTPRKLLWRPDLGAVNLTLTVGEEALDLTVTPVQAAILMQFRARGEWPAAQLAHAVGLSTEALRVRIMFWINQGVLTEARTAAGLLYTRCESLAAGGGGAAAAVAMEEDDAAPTISSAQGQALQEMAVYEQFVMGMLTNFDGGLALDRIHNMLKMFVVDPPYDKSADQLSTFLGQLVADEKLSCEAGVFRKR</sequence>
<dbReference type="InterPro" id="IPR036390">
    <property type="entry name" value="WH_DNA-bd_sf"/>
</dbReference>
<dbReference type="Gene3D" id="1.10.10.10">
    <property type="entry name" value="Winged helix-like DNA-binding domain superfamily/Winged helix DNA-binding domain"/>
    <property type="match status" value="1"/>
</dbReference>
<comment type="similarity">
    <text evidence="6">Belongs to the cullin family.</text>
</comment>
<evidence type="ECO:0000256" key="1">
    <source>
        <dbReference type="ARBA" id="ARBA00016068"/>
    </source>
</evidence>
<dbReference type="InterPro" id="IPR057975">
    <property type="entry name" value="TPR_ANAPC2"/>
</dbReference>
<dbReference type="InterPro" id="IPR016158">
    <property type="entry name" value="Cullin_homology"/>
</dbReference>
<evidence type="ECO:0000256" key="4">
    <source>
        <dbReference type="ARBA" id="ARBA00022786"/>
    </source>
</evidence>
<evidence type="ECO:0000259" key="8">
    <source>
        <dbReference type="PROSITE" id="PS50069"/>
    </source>
</evidence>
<feature type="region of interest" description="Disordered" evidence="7">
    <location>
        <begin position="408"/>
        <end position="428"/>
    </location>
</feature>
<keyword evidence="3" id="KW-0498">Mitosis</keyword>
<feature type="compositionally biased region" description="Acidic residues" evidence="7">
    <location>
        <begin position="417"/>
        <end position="428"/>
    </location>
</feature>
<accession>A0ABR2YLE3</accession>
<keyword evidence="10" id="KW-1185">Reference proteome</keyword>
<keyword evidence="4" id="KW-0833">Ubl conjugation pathway</keyword>
<reference evidence="9 10" key="1">
    <citation type="journal article" date="2024" name="Nat. Commun.">
        <title>Phylogenomics reveals the evolutionary origins of lichenization in chlorophyte algae.</title>
        <authorList>
            <person name="Puginier C."/>
            <person name="Libourel C."/>
            <person name="Otte J."/>
            <person name="Skaloud P."/>
            <person name="Haon M."/>
            <person name="Grisel S."/>
            <person name="Petersen M."/>
            <person name="Berrin J.G."/>
            <person name="Delaux P.M."/>
            <person name="Dal Grande F."/>
            <person name="Keller J."/>
        </authorList>
    </citation>
    <scope>NUCLEOTIDE SEQUENCE [LARGE SCALE GENOMIC DNA]</scope>
    <source>
        <strain evidence="9 10">SAG 216-7</strain>
    </source>
</reference>
<protein>
    <recommendedName>
        <fullName evidence="1">Anaphase-promoting complex subunit 2</fullName>
    </recommendedName>
</protein>
<dbReference type="InterPro" id="IPR044554">
    <property type="entry name" value="ANAPC2"/>
</dbReference>
<dbReference type="EMBL" id="JALJOT010000009">
    <property type="protein sequence ID" value="KAK9907618.1"/>
    <property type="molecule type" value="Genomic_DNA"/>
</dbReference>
<evidence type="ECO:0000313" key="9">
    <source>
        <dbReference type="EMBL" id="KAK9907618.1"/>
    </source>
</evidence>
<evidence type="ECO:0000256" key="2">
    <source>
        <dbReference type="ARBA" id="ARBA00022618"/>
    </source>
</evidence>
<name>A0ABR2YLE3_9CHLO</name>
<dbReference type="Pfam" id="PF26557">
    <property type="entry name" value="Cullin_AB"/>
    <property type="match status" value="1"/>
</dbReference>
<organism evidence="9 10">
    <name type="scientific">Coccomyxa subellipsoidea</name>
    <dbReference type="NCBI Taxonomy" id="248742"/>
    <lineage>
        <taxon>Eukaryota</taxon>
        <taxon>Viridiplantae</taxon>
        <taxon>Chlorophyta</taxon>
        <taxon>core chlorophytes</taxon>
        <taxon>Trebouxiophyceae</taxon>
        <taxon>Trebouxiophyceae incertae sedis</taxon>
        <taxon>Coccomyxaceae</taxon>
        <taxon>Coccomyxa</taxon>
    </lineage>
</organism>
<evidence type="ECO:0000313" key="10">
    <source>
        <dbReference type="Proteomes" id="UP001491310"/>
    </source>
</evidence>
<gene>
    <name evidence="9" type="ORF">WJX75_007065</name>
</gene>
<comment type="caution">
    <text evidence="9">The sequence shown here is derived from an EMBL/GenBank/DDBJ whole genome shotgun (WGS) entry which is preliminary data.</text>
</comment>
<dbReference type="Proteomes" id="UP001491310">
    <property type="component" value="Unassembled WGS sequence"/>
</dbReference>
<dbReference type="Gene3D" id="3.30.230.130">
    <property type="entry name" value="Cullin, Chain C, Domain 2"/>
    <property type="match status" value="1"/>
</dbReference>
<keyword evidence="5" id="KW-0131">Cell cycle</keyword>
<evidence type="ECO:0000256" key="7">
    <source>
        <dbReference type="SAM" id="MobiDB-lite"/>
    </source>
</evidence>
<dbReference type="PROSITE" id="PS50069">
    <property type="entry name" value="CULLIN_2"/>
    <property type="match status" value="1"/>
</dbReference>
<evidence type="ECO:0000256" key="3">
    <source>
        <dbReference type="ARBA" id="ARBA00022776"/>
    </source>
</evidence>
<dbReference type="InterPro" id="IPR014786">
    <property type="entry name" value="ANAPC2_C"/>
</dbReference>
<proteinExistence type="inferred from homology"/>
<dbReference type="SUPFAM" id="SSF46785">
    <property type="entry name" value="Winged helix' DNA-binding domain"/>
    <property type="match status" value="1"/>
</dbReference>
<dbReference type="InterPro" id="IPR059120">
    <property type="entry name" value="Cullin-like_AB"/>
</dbReference>
<feature type="domain" description="Cullin family profile" evidence="8">
    <location>
        <begin position="456"/>
        <end position="666"/>
    </location>
</feature>
<evidence type="ECO:0000256" key="6">
    <source>
        <dbReference type="PROSITE-ProRule" id="PRU00330"/>
    </source>
</evidence>
<dbReference type="PANTHER" id="PTHR45957:SF1">
    <property type="entry name" value="ANAPHASE-PROMOTING COMPLEX SUBUNIT 2"/>
    <property type="match status" value="1"/>
</dbReference>
<dbReference type="PANTHER" id="PTHR45957">
    <property type="entry name" value="ANAPHASE-PROMOTING COMPLEX SUBUNIT 2"/>
    <property type="match status" value="1"/>
</dbReference>
<evidence type="ECO:0000256" key="5">
    <source>
        <dbReference type="ARBA" id="ARBA00023306"/>
    </source>
</evidence>
<dbReference type="Gene3D" id="1.20.1310.10">
    <property type="entry name" value="Cullin Repeats"/>
    <property type="match status" value="1"/>
</dbReference>
<keyword evidence="2" id="KW-0132">Cell division</keyword>
<dbReference type="SUPFAM" id="SSF75632">
    <property type="entry name" value="Cullin homology domain"/>
    <property type="match status" value="1"/>
</dbReference>